<feature type="non-terminal residue" evidence="1">
    <location>
        <position position="1"/>
    </location>
</feature>
<keyword evidence="2" id="KW-1185">Reference proteome</keyword>
<proteinExistence type="predicted"/>
<feature type="non-terminal residue" evidence="1">
    <location>
        <position position="70"/>
    </location>
</feature>
<dbReference type="PhylomeDB" id="A0A091VA63"/>
<gene>
    <name evidence="1" type="ORF">N306_14721</name>
</gene>
<dbReference type="EMBL" id="KK733774">
    <property type="protein sequence ID" value="KFQ99297.1"/>
    <property type="molecule type" value="Genomic_DNA"/>
</dbReference>
<dbReference type="Proteomes" id="UP000053605">
    <property type="component" value="Unassembled WGS sequence"/>
</dbReference>
<dbReference type="AlphaFoldDB" id="A0A091VA63"/>
<name>A0A091VA63_OPIHO</name>
<accession>A0A091VA63</accession>
<sequence length="70" mass="7950">FLPCVSQAGLLRENILEREGAGGKCTTNLAEFSIYLLLRVQSSSNKSSSDKMYFRDFMQRELFVIKSSHT</sequence>
<evidence type="ECO:0000313" key="1">
    <source>
        <dbReference type="EMBL" id="KFQ99297.1"/>
    </source>
</evidence>
<reference evidence="1 2" key="1">
    <citation type="submission" date="2014-04" db="EMBL/GenBank/DDBJ databases">
        <title>Genome evolution of avian class.</title>
        <authorList>
            <person name="Zhang G."/>
            <person name="Li C."/>
        </authorList>
    </citation>
    <scope>NUCLEOTIDE SEQUENCE [LARGE SCALE GENOMIC DNA]</scope>
    <source>
        <strain evidence="1">BGI_N306</strain>
    </source>
</reference>
<evidence type="ECO:0000313" key="2">
    <source>
        <dbReference type="Proteomes" id="UP000053605"/>
    </source>
</evidence>
<organism evidence="1 2">
    <name type="scientific">Opisthocomus hoazin</name>
    <name type="common">Hoatzin</name>
    <name type="synonym">Phasianus hoazin</name>
    <dbReference type="NCBI Taxonomy" id="30419"/>
    <lineage>
        <taxon>Eukaryota</taxon>
        <taxon>Metazoa</taxon>
        <taxon>Chordata</taxon>
        <taxon>Craniata</taxon>
        <taxon>Vertebrata</taxon>
        <taxon>Euteleostomi</taxon>
        <taxon>Archelosauria</taxon>
        <taxon>Archosauria</taxon>
        <taxon>Dinosauria</taxon>
        <taxon>Saurischia</taxon>
        <taxon>Theropoda</taxon>
        <taxon>Coelurosauria</taxon>
        <taxon>Aves</taxon>
        <taxon>Neognathae</taxon>
        <taxon>Neoaves</taxon>
        <taxon>Opisthocomiformes</taxon>
        <taxon>Opisthocomidae</taxon>
        <taxon>Opisthocomus</taxon>
    </lineage>
</organism>
<protein>
    <submittedName>
        <fullName evidence="1">Uncharacterized protein</fullName>
    </submittedName>
</protein>